<reference evidence="2 3" key="1">
    <citation type="journal article" date="2014" name="Appl. Environ. Microbiol.">
        <title>Elucidation of insertion elements encoded on plasmids and in vitro construction of shuttle vectors from the toxic cyanobacterium Planktothrix.</title>
        <authorList>
            <person name="Christiansen G."/>
            <person name="Goesmann A."/>
            <person name="Kurmayer R."/>
        </authorList>
    </citation>
    <scope>NUCLEOTIDE SEQUENCE [LARGE SCALE GENOMIC DNA]</scope>
    <source>
        <strain evidence="2 3">NIVA-CYA 126/8</strain>
    </source>
</reference>
<dbReference type="InterPro" id="IPR012296">
    <property type="entry name" value="Nuclease_put_TT1808"/>
</dbReference>
<dbReference type="PATRIC" id="fig|388467.6.peg.928"/>
<evidence type="ECO:0000259" key="1">
    <source>
        <dbReference type="Pfam" id="PF05685"/>
    </source>
</evidence>
<evidence type="ECO:0000313" key="3">
    <source>
        <dbReference type="Proteomes" id="UP000027395"/>
    </source>
</evidence>
<accession>A0A073CDU9</accession>
<sequence length="194" mass="22602">MAIATVKKFTIEDYHRLTELGFFQENDRVELIRGEIIEMAAKGRMHETCLRKLLRELSHLIREKATLQCQSPILLLPNSEPEPDFTILRNRQDDYATSHPTAQDILLLIEVSDSSLNYDQTTKLSVYAENNITDYWIFNLVDFCLECYSEPYQKLQGEFGYLRKLIYLPNQSVNLPYFPDSTLDLSKVFPPKTN</sequence>
<keyword evidence="3" id="KW-1185">Reference proteome</keyword>
<gene>
    <name evidence="2" type="ORF">A19Y_0983</name>
</gene>
<evidence type="ECO:0000313" key="2">
    <source>
        <dbReference type="EMBL" id="KEI66107.1"/>
    </source>
</evidence>
<dbReference type="InterPro" id="IPR011335">
    <property type="entry name" value="Restrct_endonuc-II-like"/>
</dbReference>
<name>A0A073CDU9_PLAA1</name>
<dbReference type="Gene3D" id="3.90.1570.10">
    <property type="entry name" value="tt1808, chain A"/>
    <property type="match status" value="1"/>
</dbReference>
<dbReference type="EMBL" id="CM002803">
    <property type="protein sequence ID" value="KEI66107.1"/>
    <property type="molecule type" value="Genomic_DNA"/>
</dbReference>
<dbReference type="PANTHER" id="PTHR35400">
    <property type="entry name" value="SLR1083 PROTEIN"/>
    <property type="match status" value="1"/>
</dbReference>
<dbReference type="SUPFAM" id="SSF52980">
    <property type="entry name" value="Restriction endonuclease-like"/>
    <property type="match status" value="1"/>
</dbReference>
<protein>
    <recommendedName>
        <fullName evidence="1">Putative restriction endonuclease domain-containing protein</fullName>
    </recommendedName>
</protein>
<feature type="domain" description="Putative restriction endonuclease" evidence="1">
    <location>
        <begin position="12"/>
        <end position="175"/>
    </location>
</feature>
<dbReference type="STRING" id="388467.A19Y_0983"/>
<dbReference type="eggNOG" id="COG4636">
    <property type="taxonomic scope" value="Bacteria"/>
</dbReference>
<dbReference type="RefSeq" id="WP_042152472.1">
    <property type="nucleotide sequence ID" value="NZ_CM002803.1"/>
</dbReference>
<dbReference type="AlphaFoldDB" id="A0A073CDU9"/>
<dbReference type="Proteomes" id="UP000027395">
    <property type="component" value="Chromosome"/>
</dbReference>
<dbReference type="CDD" id="cd06260">
    <property type="entry name" value="DUF820-like"/>
    <property type="match status" value="1"/>
</dbReference>
<dbReference type="Pfam" id="PF05685">
    <property type="entry name" value="Uma2"/>
    <property type="match status" value="1"/>
</dbReference>
<dbReference type="PANTHER" id="PTHR35400:SF1">
    <property type="entry name" value="SLR1083 PROTEIN"/>
    <property type="match status" value="1"/>
</dbReference>
<dbReference type="HOGENOM" id="CLU_076312_2_0_3"/>
<dbReference type="InterPro" id="IPR008538">
    <property type="entry name" value="Uma2"/>
</dbReference>
<organism evidence="2 3">
    <name type="scientific">Planktothrix agardhii (strain NIVA-CYA 126/8)</name>
    <dbReference type="NCBI Taxonomy" id="388467"/>
    <lineage>
        <taxon>Bacteria</taxon>
        <taxon>Bacillati</taxon>
        <taxon>Cyanobacteriota</taxon>
        <taxon>Cyanophyceae</taxon>
        <taxon>Oscillatoriophycideae</taxon>
        <taxon>Oscillatoriales</taxon>
        <taxon>Microcoleaceae</taxon>
        <taxon>Planktothrix</taxon>
    </lineage>
</organism>
<proteinExistence type="predicted"/>